<dbReference type="GO" id="GO:0005737">
    <property type="term" value="C:cytoplasm"/>
    <property type="evidence" value="ECO:0007669"/>
    <property type="project" value="TreeGrafter"/>
</dbReference>
<dbReference type="PANTHER" id="PTHR13847">
    <property type="entry name" value="SARCOSINE DEHYDROGENASE-RELATED"/>
    <property type="match status" value="1"/>
</dbReference>
<dbReference type="SMR" id="A0A0H3CCN0"/>
<keyword evidence="4" id="KW-1185">Reference proteome</keyword>
<dbReference type="RefSeq" id="WP_010920965.1">
    <property type="nucleotide sequence ID" value="NC_011916.1"/>
</dbReference>
<evidence type="ECO:0000259" key="2">
    <source>
        <dbReference type="Pfam" id="PF01266"/>
    </source>
</evidence>
<protein>
    <submittedName>
        <fullName evidence="3">FAD dependent oxidoreductase</fullName>
    </submittedName>
</protein>
<dbReference type="EMBL" id="CP001340">
    <property type="protein sequence ID" value="ACL96694.1"/>
    <property type="molecule type" value="Genomic_DNA"/>
</dbReference>
<dbReference type="Proteomes" id="UP000001364">
    <property type="component" value="Chromosome"/>
</dbReference>
<dbReference type="GeneID" id="7330823"/>
<dbReference type="GO" id="GO:0016491">
    <property type="term" value="F:oxidoreductase activity"/>
    <property type="evidence" value="ECO:0007669"/>
    <property type="project" value="UniProtKB-KW"/>
</dbReference>
<dbReference type="OrthoDB" id="9806601at2"/>
<dbReference type="RefSeq" id="YP_002518602.1">
    <property type="nucleotide sequence ID" value="NC_011916.1"/>
</dbReference>
<dbReference type="PATRIC" id="fig|565050.3.peg.3155"/>
<feature type="domain" description="FAD dependent oxidoreductase" evidence="2">
    <location>
        <begin position="40"/>
        <end position="385"/>
    </location>
</feature>
<evidence type="ECO:0000256" key="1">
    <source>
        <dbReference type="ARBA" id="ARBA00023002"/>
    </source>
</evidence>
<dbReference type="KEGG" id="ccs:CCNA_03229"/>
<organism evidence="3 4">
    <name type="scientific">Caulobacter vibrioides (strain NA1000 / CB15N)</name>
    <name type="common">Caulobacter crescentus</name>
    <dbReference type="NCBI Taxonomy" id="565050"/>
    <lineage>
        <taxon>Bacteria</taxon>
        <taxon>Pseudomonadati</taxon>
        <taxon>Pseudomonadota</taxon>
        <taxon>Alphaproteobacteria</taxon>
        <taxon>Caulobacterales</taxon>
        <taxon>Caulobacteraceae</taxon>
        <taxon>Caulobacter</taxon>
    </lineage>
</organism>
<name>A0A0H3CCN0_CAUVN</name>
<keyword evidence="1" id="KW-0560">Oxidoreductase</keyword>
<dbReference type="InterPro" id="IPR036188">
    <property type="entry name" value="FAD/NAD-bd_sf"/>
</dbReference>
<proteinExistence type="predicted"/>
<gene>
    <name evidence="3" type="ordered locus">CCNA_03229</name>
</gene>
<evidence type="ECO:0000313" key="3">
    <source>
        <dbReference type="EMBL" id="ACL96694.1"/>
    </source>
</evidence>
<sequence length="429" mass="45502">MTAQTPRPYPSPYGRGNWYADTVTDVPASPPLDGDVAAEVCIIGAGFTGLGAALALGSRAVVLEAGRIGCAASGRNGGQVHTGQRRDQAWLEKTVGRDDALALWRLAEEARAHFASLVTAIDCDWRPGMIHARHKPGGEAEDADYLALMADRYGYDQLELIGETALAHELGTDVYHGGLADHGGGHVHPLKLAQGMAAQARAAGAVIHENTRADAWRREGGKIVVETGGGRVTCDQLILSGDGLLNRMAGPAQARVMPINNFIAVTAPLGALADEIIRSNAAVSDSRFVVNYFRKTPDGRLLFGGGENYRPGFPHDIAGLVRKNLAKIYPRLADVEITHAWGGTLGITFSRMPFVGEVAQGVRVAAGYSGQGVMLAPYVGKLLAEAALGETGPVDLLSRLPTPPFPGGRLLRWPLTVAGLSWYALRDRL</sequence>
<dbReference type="PhylomeDB" id="A0A0H3CCN0"/>
<dbReference type="InterPro" id="IPR006076">
    <property type="entry name" value="FAD-dep_OxRdtase"/>
</dbReference>
<dbReference type="Gene3D" id="3.30.9.10">
    <property type="entry name" value="D-Amino Acid Oxidase, subunit A, domain 2"/>
    <property type="match status" value="1"/>
</dbReference>
<accession>A0A0H3CCN0</accession>
<dbReference type="Pfam" id="PF01266">
    <property type="entry name" value="DAO"/>
    <property type="match status" value="1"/>
</dbReference>
<evidence type="ECO:0000313" key="4">
    <source>
        <dbReference type="Proteomes" id="UP000001364"/>
    </source>
</evidence>
<dbReference type="SUPFAM" id="SSF51905">
    <property type="entry name" value="FAD/NAD(P)-binding domain"/>
    <property type="match status" value="1"/>
</dbReference>
<dbReference type="AlphaFoldDB" id="A0A0H3CCN0"/>
<dbReference type="Gene3D" id="3.50.50.60">
    <property type="entry name" value="FAD/NAD(P)-binding domain"/>
    <property type="match status" value="1"/>
</dbReference>
<reference evidence="3 4" key="1">
    <citation type="journal article" date="2010" name="J. Bacteriol.">
        <title>The genetic basis of laboratory adaptation in Caulobacter crescentus.</title>
        <authorList>
            <person name="Marks M.E."/>
            <person name="Castro-Rojas C.M."/>
            <person name="Teiling C."/>
            <person name="Du L."/>
            <person name="Kapatral V."/>
            <person name="Walunas T.L."/>
            <person name="Crosson S."/>
        </authorList>
    </citation>
    <scope>NUCLEOTIDE SEQUENCE [LARGE SCALE GENOMIC DNA]</scope>
    <source>
        <strain evidence="4">NA1000 / CB15N</strain>
    </source>
</reference>
<dbReference type="HOGENOM" id="CLU_007884_3_0_5"/>
<dbReference type="PANTHER" id="PTHR13847:SF281">
    <property type="entry name" value="FAD DEPENDENT OXIDOREDUCTASE DOMAIN-CONTAINING PROTEIN"/>
    <property type="match status" value="1"/>
</dbReference>